<dbReference type="FunFam" id="2.60.40.10:FF:000458">
    <property type="entry name" value="Molecular chaperone FimC"/>
    <property type="match status" value="1"/>
</dbReference>
<dbReference type="GO" id="GO:0071555">
    <property type="term" value="P:cell wall organization"/>
    <property type="evidence" value="ECO:0007669"/>
    <property type="project" value="InterPro"/>
</dbReference>
<dbReference type="AlphaFoldDB" id="A0A9Q4CLM4"/>
<dbReference type="PANTHER" id="PTHR30251">
    <property type="entry name" value="PILUS ASSEMBLY CHAPERONE"/>
    <property type="match status" value="1"/>
</dbReference>
<evidence type="ECO:0000256" key="7">
    <source>
        <dbReference type="SAM" id="SignalP"/>
    </source>
</evidence>
<evidence type="ECO:0000313" key="10">
    <source>
        <dbReference type="EMBL" id="MCY0788402.1"/>
    </source>
</evidence>
<evidence type="ECO:0000259" key="8">
    <source>
        <dbReference type="Pfam" id="PF00345"/>
    </source>
</evidence>
<dbReference type="InterPro" id="IPR016147">
    <property type="entry name" value="Pili_assmbl_chaperone_N"/>
</dbReference>
<evidence type="ECO:0000256" key="4">
    <source>
        <dbReference type="ARBA" id="ARBA00022729"/>
    </source>
</evidence>
<dbReference type="InterPro" id="IPR050643">
    <property type="entry name" value="Periplasmic_pilus_chap"/>
</dbReference>
<evidence type="ECO:0000256" key="6">
    <source>
        <dbReference type="ARBA" id="ARBA00023186"/>
    </source>
</evidence>
<dbReference type="InterPro" id="IPR008962">
    <property type="entry name" value="PapD-like_sf"/>
</dbReference>
<dbReference type="Pfam" id="PF00345">
    <property type="entry name" value="PapD_N"/>
    <property type="match status" value="1"/>
</dbReference>
<keyword evidence="6" id="KW-0143">Chaperone</keyword>
<dbReference type="InterPro" id="IPR036316">
    <property type="entry name" value="Pili_assmbl_chap_C_dom_sf"/>
</dbReference>
<dbReference type="RefSeq" id="WP_046892626.1">
    <property type="nucleotide sequence ID" value="NZ_BRRE01000001.1"/>
</dbReference>
<dbReference type="Gene3D" id="2.60.40.10">
    <property type="entry name" value="Immunoglobulins"/>
    <property type="match status" value="2"/>
</dbReference>
<feature type="chain" id="PRO_5040203569" evidence="7">
    <location>
        <begin position="21"/>
        <end position="226"/>
    </location>
</feature>
<dbReference type="EMBL" id="JAPNMI010000001">
    <property type="protein sequence ID" value="MCY0788402.1"/>
    <property type="molecule type" value="Genomic_DNA"/>
</dbReference>
<dbReference type="Proteomes" id="UP001076655">
    <property type="component" value="Unassembled WGS sequence"/>
</dbReference>
<reference evidence="10" key="1">
    <citation type="submission" date="2022-08" db="EMBL/GenBank/DDBJ databases">
        <authorList>
            <person name="Dale J.L."/>
        </authorList>
    </citation>
    <scope>NUCLEOTIDE SEQUENCE</scope>
    <source>
        <strain evidence="10">2022EL-00758</strain>
    </source>
</reference>
<dbReference type="GO" id="GO:0030288">
    <property type="term" value="C:outer membrane-bounded periplasmic space"/>
    <property type="evidence" value="ECO:0007669"/>
    <property type="project" value="InterPro"/>
</dbReference>
<dbReference type="SUPFAM" id="SSF49584">
    <property type="entry name" value="Periplasmic chaperone C-domain"/>
    <property type="match status" value="1"/>
</dbReference>
<evidence type="ECO:0000256" key="2">
    <source>
        <dbReference type="ARBA" id="ARBA00007399"/>
    </source>
</evidence>
<accession>A0A9Q4CLM4</accession>
<dbReference type="InterPro" id="IPR013783">
    <property type="entry name" value="Ig-like_fold"/>
</dbReference>
<keyword evidence="5" id="KW-0574">Periplasm</keyword>
<comment type="subcellular location">
    <subcellularLocation>
        <location evidence="1">Periplasm</location>
    </subcellularLocation>
</comment>
<gene>
    <name evidence="10" type="ORF">N0392_01690</name>
</gene>
<protein>
    <submittedName>
        <fullName evidence="10">Fimbria/pilus periplasmic chaperone</fullName>
    </submittedName>
</protein>
<dbReference type="InterPro" id="IPR016148">
    <property type="entry name" value="Pili_assmbl_chaperone_C"/>
</dbReference>
<dbReference type="SUPFAM" id="SSF49354">
    <property type="entry name" value="PapD-like"/>
    <property type="match status" value="1"/>
</dbReference>
<comment type="similarity">
    <text evidence="2">Belongs to the periplasmic pilus chaperone family.</text>
</comment>
<sequence length="226" mass="24948">MRKILFSFIIALLFPAVASAGGIALGATRIIYPMEAKQVSLAVTNTDEKNRFLIQSWIDDASDQKTKEFTVTPPLFVSKPKSENTIKIINTGANLPKDRESLFWLNSKAIPSVDREQIADKNVLQIAVLARIKMFVRPEGLPVKVGDAYKMLKFNKVSGGINVTNPSPYYLTVVNMKAADQKIESFMIAPFAEKIINTEKPVTGGISYQTINDYGANTPVISVNSY</sequence>
<evidence type="ECO:0000259" key="9">
    <source>
        <dbReference type="Pfam" id="PF02753"/>
    </source>
</evidence>
<proteinExistence type="inferred from homology"/>
<dbReference type="OrthoDB" id="9131059at2"/>
<name>A0A9Q4CLM4_MORMO</name>
<keyword evidence="4 7" id="KW-0732">Signal</keyword>
<comment type="caution">
    <text evidence="10">The sequence shown here is derived from an EMBL/GenBank/DDBJ whole genome shotgun (WGS) entry which is preliminary data.</text>
</comment>
<organism evidence="10 11">
    <name type="scientific">Morganella morganii</name>
    <name type="common">Proteus morganii</name>
    <dbReference type="NCBI Taxonomy" id="582"/>
    <lineage>
        <taxon>Bacteria</taxon>
        <taxon>Pseudomonadati</taxon>
        <taxon>Pseudomonadota</taxon>
        <taxon>Gammaproteobacteria</taxon>
        <taxon>Enterobacterales</taxon>
        <taxon>Morganellaceae</taxon>
        <taxon>Morganella</taxon>
    </lineage>
</organism>
<dbReference type="PANTHER" id="PTHR30251:SF11">
    <property type="entry name" value="CHAPERONE PROTEIN FIMC-RELATED"/>
    <property type="match status" value="1"/>
</dbReference>
<dbReference type="Pfam" id="PF02753">
    <property type="entry name" value="PapD_C"/>
    <property type="match status" value="1"/>
</dbReference>
<dbReference type="InterPro" id="IPR001829">
    <property type="entry name" value="Pili_assmbl_chaperone_bac"/>
</dbReference>
<feature type="domain" description="Pili assembly chaperone C-terminal" evidence="9">
    <location>
        <begin position="163"/>
        <end position="218"/>
    </location>
</feature>
<feature type="domain" description="Pili assembly chaperone N-terminal" evidence="8">
    <location>
        <begin position="22"/>
        <end position="141"/>
    </location>
</feature>
<dbReference type="PRINTS" id="PR00969">
    <property type="entry name" value="CHAPERONPILI"/>
</dbReference>
<evidence type="ECO:0000313" key="11">
    <source>
        <dbReference type="Proteomes" id="UP001076655"/>
    </source>
</evidence>
<keyword evidence="3" id="KW-1029">Fimbrium biogenesis</keyword>
<feature type="signal peptide" evidence="7">
    <location>
        <begin position="1"/>
        <end position="20"/>
    </location>
</feature>
<evidence type="ECO:0000256" key="5">
    <source>
        <dbReference type="ARBA" id="ARBA00022764"/>
    </source>
</evidence>
<evidence type="ECO:0000256" key="3">
    <source>
        <dbReference type="ARBA" id="ARBA00022558"/>
    </source>
</evidence>
<evidence type="ECO:0000256" key="1">
    <source>
        <dbReference type="ARBA" id="ARBA00004418"/>
    </source>
</evidence>